<dbReference type="SUPFAM" id="SSF63817">
    <property type="entry name" value="Sortase"/>
    <property type="match status" value="1"/>
</dbReference>
<dbReference type="CDD" id="cd05830">
    <property type="entry name" value="Sortase_E"/>
    <property type="match status" value="1"/>
</dbReference>
<evidence type="ECO:0000256" key="2">
    <source>
        <dbReference type="SAM" id="MobiDB-lite"/>
    </source>
</evidence>
<gene>
    <name evidence="4" type="ORF">ENKNEFLB_02344</name>
</gene>
<feature type="compositionally biased region" description="Basic and acidic residues" evidence="2">
    <location>
        <begin position="25"/>
        <end position="38"/>
    </location>
</feature>
<feature type="chain" id="PRO_5046641398" description="Class E sortase" evidence="3">
    <location>
        <begin position="23"/>
        <end position="242"/>
    </location>
</feature>
<feature type="signal peptide" evidence="3">
    <location>
        <begin position="1"/>
        <end position="22"/>
    </location>
</feature>
<dbReference type="InterPro" id="IPR005754">
    <property type="entry name" value="Sortase"/>
</dbReference>
<dbReference type="PROSITE" id="PS51257">
    <property type="entry name" value="PROKAR_LIPOPROTEIN"/>
    <property type="match status" value="1"/>
</dbReference>
<proteinExistence type="predicted"/>
<reference evidence="4 5" key="1">
    <citation type="submission" date="2021-05" db="EMBL/GenBank/DDBJ databases">
        <title>Complete genome of Nocardioides aquaticus KCTC 9944T isolated from meromictic and hypersaline Ekho Lake, Antarctica.</title>
        <authorList>
            <person name="Hwang K."/>
            <person name="Kim K.M."/>
            <person name="Choe H."/>
        </authorList>
    </citation>
    <scope>NUCLEOTIDE SEQUENCE [LARGE SCALE GENOMIC DNA]</scope>
    <source>
        <strain evidence="4 5">KCTC 9944</strain>
    </source>
</reference>
<sequence length="242" mass="25063">MRSSLPAPLVALTALAALTGCAAAPEREPASDRVRDVAARVPATGASTPPAPQADPEAGQRLEPTGPVTSDGTPRAATLSVPDLGLRDFPVQAYRGTTDDVAGTVIQDAGDLASPYGPDGGVGPGGVGNYLVTGHRLSSTEPFLELPSLERGDRVTVTADGTDYVYEVRTTRETSFREPASLAAQRAAVPGRPGAEPTRAMITLSTCATPEDHAEGNYWSDENGNPEHRIDKIGVLVASRPA</sequence>
<dbReference type="RefSeq" id="WP_214055594.1">
    <property type="nucleotide sequence ID" value="NZ_CP075371.1"/>
</dbReference>
<dbReference type="Pfam" id="PF04203">
    <property type="entry name" value="Sortase"/>
    <property type="match status" value="1"/>
</dbReference>
<dbReference type="InterPro" id="IPR042003">
    <property type="entry name" value="Sortase_E"/>
</dbReference>
<organism evidence="4 5">
    <name type="scientific">Nocardioides aquaticus</name>
    <dbReference type="NCBI Taxonomy" id="160826"/>
    <lineage>
        <taxon>Bacteria</taxon>
        <taxon>Bacillati</taxon>
        <taxon>Actinomycetota</taxon>
        <taxon>Actinomycetes</taxon>
        <taxon>Propionibacteriales</taxon>
        <taxon>Nocardioidaceae</taxon>
        <taxon>Nocardioides</taxon>
    </lineage>
</organism>
<dbReference type="Gene3D" id="2.40.260.10">
    <property type="entry name" value="Sortase"/>
    <property type="match status" value="1"/>
</dbReference>
<evidence type="ECO:0000256" key="3">
    <source>
        <dbReference type="SAM" id="SignalP"/>
    </source>
</evidence>
<evidence type="ECO:0000256" key="1">
    <source>
        <dbReference type="ARBA" id="ARBA00022801"/>
    </source>
</evidence>
<evidence type="ECO:0000313" key="4">
    <source>
        <dbReference type="EMBL" id="QVT79954.1"/>
    </source>
</evidence>
<keyword evidence="3" id="KW-0732">Signal</keyword>
<evidence type="ECO:0000313" key="5">
    <source>
        <dbReference type="Proteomes" id="UP000679307"/>
    </source>
</evidence>
<dbReference type="InterPro" id="IPR023365">
    <property type="entry name" value="Sortase_dom-sf"/>
</dbReference>
<dbReference type="EMBL" id="CP075371">
    <property type="protein sequence ID" value="QVT79954.1"/>
    <property type="molecule type" value="Genomic_DNA"/>
</dbReference>
<keyword evidence="5" id="KW-1185">Reference proteome</keyword>
<dbReference type="Proteomes" id="UP000679307">
    <property type="component" value="Chromosome"/>
</dbReference>
<accession>A0ABX8EI57</accession>
<name>A0ABX8EI57_9ACTN</name>
<keyword evidence="1" id="KW-0378">Hydrolase</keyword>
<evidence type="ECO:0008006" key="6">
    <source>
        <dbReference type="Google" id="ProtNLM"/>
    </source>
</evidence>
<protein>
    <recommendedName>
        <fullName evidence="6">Class E sortase</fullName>
    </recommendedName>
</protein>
<feature type="region of interest" description="Disordered" evidence="2">
    <location>
        <begin position="23"/>
        <end position="80"/>
    </location>
</feature>